<sequence>MSQPVPEWVSFDAVKTTGLDLLGLRAPVQQISNELFNGVTTITPKLRYLSIISWILWRYSQARLPDKKSSFMEFAAAQEAVIVMANRLHSSTTTNLVGVEGADTLLAENKNRVPLKKLAQNIAFNAYISSTRQLHLTRQTDSGFNGLVNERGVPLAKEFDKIIQQSSYGPRLAKKPRLDAILRSDLQELSEDVSLAAIPPGERTILIDALMPSEPIDIPERNRLANYAFLLWLSAAKQALVTEEDVFEAGQVIPDGLPGCLSQVADGWLEYVIRDLLAVTHEAVFGAVMRRVDIMSADRQSPAISADVLAALVAEPAEKDEVLRELRILKPGESISTASFRTVRDRVQRLCRKQDKVANGLRRWNGGLSETVLYDLALESHDAAIALLPVAWCLAVERVVAVPEPTPFQRKLLARGGIYQIGLSSVVLPKVDEFIQLDRSLSEVMVELTRRTVQQHLRVAWSRFSAPNGKDVSVLVADVETWSRNNPFRAGRTDPRLRVALNWLQQLLLTDESGLTKKGAQILKRCLTVLGKP</sequence>
<dbReference type="Proteomes" id="UP001432046">
    <property type="component" value="Chromosome"/>
</dbReference>
<reference evidence="1" key="2">
    <citation type="submission" date="2024-03" db="EMBL/GenBank/DDBJ databases">
        <authorList>
            <person name="Bromfield E.S.P."/>
            <person name="Cloutier S."/>
        </authorList>
    </citation>
    <scope>NUCLEOTIDE SEQUENCE</scope>
    <source>
        <strain evidence="1">5S5</strain>
    </source>
</reference>
<name>A0ABZ2P5C4_9BRAD</name>
<accession>A0ABZ2P5C4</accession>
<organism evidence="1 2">
    <name type="scientific">Bradyrhizobium septentrionale</name>
    <dbReference type="NCBI Taxonomy" id="1404411"/>
    <lineage>
        <taxon>Bacteria</taxon>
        <taxon>Pseudomonadati</taxon>
        <taxon>Pseudomonadota</taxon>
        <taxon>Alphaproteobacteria</taxon>
        <taxon>Hyphomicrobiales</taxon>
        <taxon>Nitrobacteraceae</taxon>
        <taxon>Bradyrhizobium</taxon>
    </lineage>
</organism>
<gene>
    <name evidence="1" type="ORF">WDK88_11775</name>
</gene>
<proteinExistence type="predicted"/>
<dbReference type="EMBL" id="CP147711">
    <property type="protein sequence ID" value="WXC82210.1"/>
    <property type="molecule type" value="Genomic_DNA"/>
</dbReference>
<protein>
    <submittedName>
        <fullName evidence="1">Uncharacterized protein</fullName>
    </submittedName>
</protein>
<keyword evidence="2" id="KW-1185">Reference proteome</keyword>
<evidence type="ECO:0000313" key="2">
    <source>
        <dbReference type="Proteomes" id="UP001432046"/>
    </source>
</evidence>
<reference evidence="1" key="1">
    <citation type="journal article" date="2021" name="Int. J. Syst. Evol. Microbiol.">
        <title>Bradyrhizobium septentrionale sp. nov. (sv. septentrionale) and Bradyrhizobium quebecense sp. nov. (sv. septentrionale) associated with legumes native to Canada possess rearranged symbiosis genes and numerous insertion sequences.</title>
        <authorList>
            <person name="Bromfield E.S.P."/>
            <person name="Cloutier S."/>
        </authorList>
    </citation>
    <scope>NUCLEOTIDE SEQUENCE</scope>
    <source>
        <strain evidence="1">5S5</strain>
    </source>
</reference>
<evidence type="ECO:0000313" key="1">
    <source>
        <dbReference type="EMBL" id="WXC82210.1"/>
    </source>
</evidence>
<dbReference type="RefSeq" id="WP_338834573.1">
    <property type="nucleotide sequence ID" value="NZ_CP147711.1"/>
</dbReference>